<feature type="compositionally biased region" description="Low complexity" evidence="1">
    <location>
        <begin position="21"/>
        <end position="33"/>
    </location>
</feature>
<dbReference type="EMBL" id="JAACJM010000024">
    <property type="protein sequence ID" value="KAF5366177.1"/>
    <property type="molecule type" value="Genomic_DNA"/>
</dbReference>
<feature type="compositionally biased region" description="Gly residues" evidence="1">
    <location>
        <begin position="42"/>
        <end position="56"/>
    </location>
</feature>
<dbReference type="PRINTS" id="PR00721">
    <property type="entry name" value="STOMATIN"/>
</dbReference>
<gene>
    <name evidence="3" type="ORF">D9758_005811</name>
</gene>
<dbReference type="Pfam" id="PF01145">
    <property type="entry name" value="Band_7"/>
    <property type="match status" value="1"/>
</dbReference>
<dbReference type="CDD" id="cd08829">
    <property type="entry name" value="SPFH_paraslipin"/>
    <property type="match status" value="1"/>
</dbReference>
<dbReference type="InterPro" id="IPR001972">
    <property type="entry name" value="Stomatin_HflK_fam"/>
</dbReference>
<evidence type="ECO:0000256" key="1">
    <source>
        <dbReference type="SAM" id="MobiDB-lite"/>
    </source>
</evidence>
<dbReference type="GO" id="GO:0005739">
    <property type="term" value="C:mitochondrion"/>
    <property type="evidence" value="ECO:0007669"/>
    <property type="project" value="TreeGrafter"/>
</dbReference>
<protein>
    <recommendedName>
        <fullName evidence="2">Band 7 domain-containing protein</fullName>
    </recommendedName>
</protein>
<dbReference type="Gene3D" id="3.30.479.30">
    <property type="entry name" value="Band 7 domain"/>
    <property type="match status" value="1"/>
</dbReference>
<dbReference type="PANTHER" id="PTHR43327:SF10">
    <property type="entry name" value="STOMATIN-LIKE PROTEIN 2, MITOCHONDRIAL"/>
    <property type="match status" value="1"/>
</dbReference>
<evidence type="ECO:0000313" key="4">
    <source>
        <dbReference type="Proteomes" id="UP000559256"/>
    </source>
</evidence>
<accession>A0A8H5GJR5</accession>
<dbReference type="Proteomes" id="UP000559256">
    <property type="component" value="Unassembled WGS sequence"/>
</dbReference>
<dbReference type="SUPFAM" id="SSF117892">
    <property type="entry name" value="Band 7/SPFH domain"/>
    <property type="match status" value="1"/>
</dbReference>
<keyword evidence="4" id="KW-1185">Reference proteome</keyword>
<dbReference type="OrthoDB" id="434619at2759"/>
<dbReference type="GO" id="GO:0007005">
    <property type="term" value="P:mitochondrion organization"/>
    <property type="evidence" value="ECO:0007669"/>
    <property type="project" value="TreeGrafter"/>
</dbReference>
<dbReference type="SMART" id="SM00244">
    <property type="entry name" value="PHB"/>
    <property type="match status" value="1"/>
</dbReference>
<evidence type="ECO:0000259" key="2">
    <source>
        <dbReference type="SMART" id="SM00244"/>
    </source>
</evidence>
<evidence type="ECO:0000313" key="3">
    <source>
        <dbReference type="EMBL" id="KAF5366177.1"/>
    </source>
</evidence>
<name>A0A8H5GJR5_9AGAR</name>
<feature type="region of interest" description="Disordered" evidence="1">
    <location>
        <begin position="21"/>
        <end position="56"/>
    </location>
</feature>
<dbReference type="InterPro" id="IPR050710">
    <property type="entry name" value="Band7/mec-2_domain"/>
</dbReference>
<reference evidence="3 4" key="1">
    <citation type="journal article" date="2020" name="ISME J.">
        <title>Uncovering the hidden diversity of litter-decomposition mechanisms in mushroom-forming fungi.</title>
        <authorList>
            <person name="Floudas D."/>
            <person name="Bentzer J."/>
            <person name="Ahren D."/>
            <person name="Johansson T."/>
            <person name="Persson P."/>
            <person name="Tunlid A."/>
        </authorList>
    </citation>
    <scope>NUCLEOTIDE SEQUENCE [LARGE SCALE GENOMIC DNA]</scope>
    <source>
        <strain evidence="3 4">CBS 291.85</strain>
    </source>
</reference>
<dbReference type="AlphaFoldDB" id="A0A8H5GJR5"/>
<dbReference type="GO" id="GO:0016020">
    <property type="term" value="C:membrane"/>
    <property type="evidence" value="ECO:0007669"/>
    <property type="project" value="InterPro"/>
</dbReference>
<feature type="domain" description="Band 7" evidence="2">
    <location>
        <begin position="63"/>
        <end position="221"/>
    </location>
</feature>
<sequence length="444" mass="47273">MSPANTAAHLAGHGPLARLSGGSASHLASSNSRMLSHAGARRVGGNGIGNRNGTGETGIQRRTFLTVIQQGHEGWRLSFGRDPVQLNPGLNIAVPVYHQVMVVDMRELSVSIPKLPGYTSDNVPVVCSGSLFYKVTDGYKACFGVSDVHENIKNTGTSAMRSVLGTFTYDQVIGDRNELNKQLNKVIGNSIQNWGIECTRFEIQSFQPANREVERQLELQMEAERNRRKQLLDTQAQINVAEGLKQKVILESEGNLTAKANEADAKYKTVVREAEARQQQALMEASAIAQQIDLISRSIASSRFSSIATSTSASASTSNGEPTAEDKHKALETLVELKRLEQLKAIANGKGNSTYFFGERAVMGNGVSGTGTGSGAGGSVQNLAMGMGPGMADAYNVDCVEQMKRGRSHDGPGVSRMSLMAASGDLSSSSSSSEAGHGHGMEKA</sequence>
<dbReference type="InterPro" id="IPR001107">
    <property type="entry name" value="Band_7"/>
</dbReference>
<feature type="compositionally biased region" description="Low complexity" evidence="1">
    <location>
        <begin position="422"/>
        <end position="435"/>
    </location>
</feature>
<feature type="region of interest" description="Disordered" evidence="1">
    <location>
        <begin position="422"/>
        <end position="444"/>
    </location>
</feature>
<organism evidence="3 4">
    <name type="scientific">Tetrapyrgos nigripes</name>
    <dbReference type="NCBI Taxonomy" id="182062"/>
    <lineage>
        <taxon>Eukaryota</taxon>
        <taxon>Fungi</taxon>
        <taxon>Dikarya</taxon>
        <taxon>Basidiomycota</taxon>
        <taxon>Agaricomycotina</taxon>
        <taxon>Agaricomycetes</taxon>
        <taxon>Agaricomycetidae</taxon>
        <taxon>Agaricales</taxon>
        <taxon>Marasmiineae</taxon>
        <taxon>Marasmiaceae</taxon>
        <taxon>Tetrapyrgos</taxon>
    </lineage>
</organism>
<dbReference type="PANTHER" id="PTHR43327">
    <property type="entry name" value="STOMATIN-LIKE PROTEIN 2, MITOCHONDRIAL"/>
    <property type="match status" value="1"/>
</dbReference>
<proteinExistence type="predicted"/>
<comment type="caution">
    <text evidence="3">The sequence shown here is derived from an EMBL/GenBank/DDBJ whole genome shotgun (WGS) entry which is preliminary data.</text>
</comment>
<dbReference type="InterPro" id="IPR036013">
    <property type="entry name" value="Band_7/SPFH_dom_sf"/>
</dbReference>